<dbReference type="InterPro" id="IPR011335">
    <property type="entry name" value="Restrct_endonuc-II-like"/>
</dbReference>
<dbReference type="EMBL" id="CP007029">
    <property type="protein sequence ID" value="AHE97046.1"/>
    <property type="molecule type" value="Genomic_DNA"/>
</dbReference>
<keyword evidence="5 15" id="KW-0378">Hydrolase</keyword>
<evidence type="ECO:0000256" key="11">
    <source>
        <dbReference type="ARBA" id="ARBA00023204"/>
    </source>
</evidence>
<sequence length="1220" mass="136265">MELQNPAGLPLWGSRLIEASAGTGKTYTIAGLYLRLVLGHGGEQAFARPLAPPEILVVTFTDAATRELRSRIQERLLQAARHFRGEAGCPPDASLQRLLDDYLDPQARAASARRLEVAAEWMDQAAVSTIHGWCHRMLREHAFDSGSLFDQRLEADLAELRSEVVRDYWRCMVYPQRSPRLELLCAIVGSDPADLERAIAPLLALEPPRPVAIDELEAALDRRLETLDRVKRPWREDFDAVAASFRSALPELHGGKYRNAETLLEKMRAWAQDPALAQPDITGGGTERFSLQGMRERLKKNRSLPEPLHPAFERLDGYAGLPDESPERVLRHAAAWVRDRLEREQRRRAVLGFDDLLTGLDAALAGPGSERLAETIRAQFPVAMIDEFQDTDPTQYRIFDRIYRLEENRSEQGIFLIGDPKQSIYGFRGADIHSYLQARAATQGRHYTLGTNYRATDAFVQACNRLFGHGEAQPAGAFLFRDSSGANPVPFLPVRAQGLDEVFEVGATALPALTLAYLDDAEGIGKTRYLEDMAESCATAMVDLLQAGQSGQAAFRGVREARPVQPGDLAVLVRDRNEAAQIRRELGRRGVRSVYLSDRDSVYDAPEASDLLRWLRACAEPESERLLRAALATATLGLELPALDRLNHDEAHWEQRVLQFREYRRIWREQGVLPMLRRLLHDFGLPAALLRRTDGERALTNLLHLSELLQTASGELDGEQALIRHLARHLDGTAGAADEQVLRLESDEGLVQVVTIHKSKGLQYPLVFLPFICTFREQDGKNVPLFYRDADGRPRTSWRPEAEQVDAADRERLAEDLRLLYVAVTRARHACWLGIGPLAVGGGASKLHRSAVGHLLSGGEAIPPGTLENSLRRLAGDCRDIAVTPAPEPQELTYRVAAAGAATGGARRPERPAREHWWIASYSALRSGEPVAEAAAPLPEAADTALEERFAEAADEPALPQPSGSGRTDAGPHRFPRGPEPGTFLHGLLEWAAREGFGAVAQDPARLRDVVARRCRRRNWEHWVDPVSDWLARLLDAPLALPEADRPARLRELAVFQPELEFWFETHAVDATRIDDRVRTHILPRAVRPGVAPLRLNGMLKGFIDLVFEHGGRYYTLDYKSNWLGPDPADYAPGRLAARVLEHRYELQYVLYTLALHRLLQSRLPDYDYDRHVGGAVTWFLRGVDAPGAGLHRDRPPRALIVELDRMVRAEPPLRQEAPR</sequence>
<evidence type="ECO:0000256" key="17">
    <source>
        <dbReference type="SAM" id="MobiDB-lite"/>
    </source>
</evidence>
<dbReference type="InterPro" id="IPR014016">
    <property type="entry name" value="UvrD-like_ATP-bd"/>
</dbReference>
<organism evidence="20 21">
    <name type="scientific">Thioalkalivibrio paradoxus ARh 1</name>
    <dbReference type="NCBI Taxonomy" id="713585"/>
    <lineage>
        <taxon>Bacteria</taxon>
        <taxon>Pseudomonadati</taxon>
        <taxon>Pseudomonadota</taxon>
        <taxon>Gammaproteobacteria</taxon>
        <taxon>Chromatiales</taxon>
        <taxon>Ectothiorhodospiraceae</taxon>
        <taxon>Thioalkalivibrio</taxon>
    </lineage>
</organism>
<dbReference type="GO" id="GO:0043138">
    <property type="term" value="F:3'-5' DNA helicase activity"/>
    <property type="evidence" value="ECO:0007669"/>
    <property type="project" value="UniProtKB-UniRule"/>
</dbReference>
<dbReference type="InterPro" id="IPR027417">
    <property type="entry name" value="P-loop_NTPase"/>
</dbReference>
<feature type="region of interest" description="Nuclease activity, interacts with RecD and RecA" evidence="15">
    <location>
        <begin position="916"/>
        <end position="1220"/>
    </location>
</feature>
<feature type="domain" description="UvrD-like helicase C-terminal" evidence="19">
    <location>
        <begin position="457"/>
        <end position="761"/>
    </location>
</feature>
<protein>
    <recommendedName>
        <fullName evidence="15">RecBCD enzyme subunit RecB</fullName>
        <ecNumber evidence="15">3.1.11.5</ecNumber>
        <ecNumber evidence="15">5.6.2.4</ecNumber>
    </recommendedName>
    <alternativeName>
        <fullName evidence="15">DNA 3'-5' helicase subunit RecB</fullName>
    </alternativeName>
    <alternativeName>
        <fullName evidence="15">Exonuclease V subunit RecB</fullName>
        <shortName evidence="15">ExoV subunit RecB</shortName>
    </alternativeName>
    <alternativeName>
        <fullName evidence="15">Helicase/nuclease RecBCD subunit RecB</fullName>
    </alternativeName>
</protein>
<dbReference type="Gene3D" id="1.10.486.10">
    <property type="entry name" value="PCRA, domain 4"/>
    <property type="match status" value="1"/>
</dbReference>
<dbReference type="InterPro" id="IPR011604">
    <property type="entry name" value="PDDEXK-like_dom_sf"/>
</dbReference>
<dbReference type="SUPFAM" id="SSF52540">
    <property type="entry name" value="P-loop containing nucleoside triphosphate hydrolases"/>
    <property type="match status" value="1"/>
</dbReference>
<dbReference type="Pfam" id="PF12705">
    <property type="entry name" value="PDDEXK_1"/>
    <property type="match status" value="1"/>
</dbReference>
<feature type="binding site" evidence="15">
    <location>
        <position position="1105"/>
    </location>
    <ligand>
        <name>Mg(2+)</name>
        <dbReference type="ChEBI" id="CHEBI:18420"/>
    </ligand>
</feature>
<dbReference type="Pfam" id="PF00580">
    <property type="entry name" value="UvrD-helicase"/>
    <property type="match status" value="1"/>
</dbReference>
<keyword evidence="3 15" id="KW-0547">Nucleotide-binding</keyword>
<feature type="active site" description="For nuclease activity" evidence="15">
    <location>
        <position position="1118"/>
    </location>
</feature>
<keyword evidence="4 15" id="KW-0227">DNA damage</keyword>
<feature type="binding site" evidence="15">
    <location>
        <position position="986"/>
    </location>
    <ligand>
        <name>Mg(2+)</name>
        <dbReference type="ChEBI" id="CHEBI:18420"/>
    </ligand>
</feature>
<evidence type="ECO:0000256" key="8">
    <source>
        <dbReference type="ARBA" id="ARBA00022840"/>
    </source>
</evidence>
<comment type="domain">
    <text evidence="15">The C-terminal domain has nuclease activity and interacts with RecD. It interacts with RecA, facilitating its loading onto ssDNA.</text>
</comment>
<comment type="subunit">
    <text evidence="15">Heterotrimer of RecB, RecC and RecD. All subunits contribute to DNA-binding. Interacts with RecA.</text>
</comment>
<comment type="function">
    <text evidence="15">A helicase/nuclease that prepares dsDNA breaks (DSB) for recombinational DNA repair. Binds to DSBs and unwinds DNA via a highly rapid and processive ATP-dependent bidirectional helicase activity. Unwinds dsDNA until it encounters a Chi (crossover hotspot instigator) sequence from the 3' direction. Cuts ssDNA a few nucleotides 3' to the Chi site. The properties and activities of the enzyme are changed at Chi. The Chi-altered holoenzyme produces a long 3'-ssDNA overhang and facilitates RecA-binding to the ssDNA for homologous DNA recombination and repair. Holoenzyme degrades any linearized DNA that is unable to undergo homologous recombination. In the holoenzyme this subunit contributes ATPase, 3'-5' helicase, exonuclease activity and loads RecA onto ssDNA.</text>
</comment>
<evidence type="ECO:0000256" key="4">
    <source>
        <dbReference type="ARBA" id="ARBA00022763"/>
    </source>
</evidence>
<evidence type="ECO:0000256" key="14">
    <source>
        <dbReference type="ARBA" id="ARBA00048988"/>
    </source>
</evidence>
<accession>W0DFA5</accession>
<dbReference type="InterPro" id="IPR014017">
    <property type="entry name" value="DNA_helicase_UvrD-like_C"/>
</dbReference>
<keyword evidence="6 15" id="KW-0347">Helicase</keyword>
<gene>
    <name evidence="15" type="primary">recB</name>
    <name evidence="20" type="ORF">THITH_00740</name>
</gene>
<comment type="catalytic activity">
    <reaction evidence="14 15">
        <text>ATP + H2O = ADP + phosphate + H(+)</text>
        <dbReference type="Rhea" id="RHEA:13065"/>
        <dbReference type="ChEBI" id="CHEBI:15377"/>
        <dbReference type="ChEBI" id="CHEBI:15378"/>
        <dbReference type="ChEBI" id="CHEBI:30616"/>
        <dbReference type="ChEBI" id="CHEBI:43474"/>
        <dbReference type="ChEBI" id="CHEBI:456216"/>
        <dbReference type="EC" id="5.6.2.4"/>
    </reaction>
</comment>
<evidence type="ECO:0000256" key="6">
    <source>
        <dbReference type="ARBA" id="ARBA00022806"/>
    </source>
</evidence>
<keyword evidence="11 15" id="KW-0234">DNA repair</keyword>
<dbReference type="InterPro" id="IPR038726">
    <property type="entry name" value="PDDEXK_AddAB-type"/>
</dbReference>
<dbReference type="HOGENOM" id="CLU_001114_6_0_6"/>
<dbReference type="Gene3D" id="3.90.320.10">
    <property type="match status" value="1"/>
</dbReference>
<proteinExistence type="inferred from homology"/>
<evidence type="ECO:0000256" key="15">
    <source>
        <dbReference type="HAMAP-Rule" id="MF_01485"/>
    </source>
</evidence>
<comment type="cofactor">
    <cofactor evidence="15">
        <name>Mg(2+)</name>
        <dbReference type="ChEBI" id="CHEBI:18420"/>
    </cofactor>
    <text evidence="15">Binds 1 Mg(2+) ion per subunit.</text>
</comment>
<dbReference type="Gene3D" id="3.40.50.300">
    <property type="entry name" value="P-loop containing nucleotide triphosphate hydrolases"/>
    <property type="match status" value="2"/>
</dbReference>
<evidence type="ECO:0000256" key="13">
    <source>
        <dbReference type="ARBA" id="ARBA00034617"/>
    </source>
</evidence>
<feature type="binding site" evidence="16">
    <location>
        <begin position="19"/>
        <end position="26"/>
    </location>
    <ligand>
        <name>ATP</name>
        <dbReference type="ChEBI" id="CHEBI:30616"/>
    </ligand>
</feature>
<dbReference type="GO" id="GO:0005524">
    <property type="term" value="F:ATP binding"/>
    <property type="evidence" value="ECO:0007669"/>
    <property type="project" value="UniProtKB-UniRule"/>
</dbReference>
<feature type="binding site" evidence="15">
    <location>
        <position position="1118"/>
    </location>
    <ligand>
        <name>Mg(2+)</name>
        <dbReference type="ChEBI" id="CHEBI:18420"/>
    </ligand>
</feature>
<dbReference type="AlphaFoldDB" id="W0DFA5"/>
<keyword evidence="2 15" id="KW-0479">Metal-binding</keyword>
<keyword evidence="1 15" id="KW-0540">Nuclease</keyword>
<dbReference type="InterPro" id="IPR004586">
    <property type="entry name" value="RecB"/>
</dbReference>
<dbReference type="NCBIfam" id="TIGR00609">
    <property type="entry name" value="recB"/>
    <property type="match status" value="1"/>
</dbReference>
<dbReference type="GO" id="GO:0000724">
    <property type="term" value="P:double-strand break repair via homologous recombination"/>
    <property type="evidence" value="ECO:0007669"/>
    <property type="project" value="UniProtKB-UniRule"/>
</dbReference>
<dbReference type="CDD" id="cd22352">
    <property type="entry name" value="RecB_C-like"/>
    <property type="match status" value="1"/>
</dbReference>
<evidence type="ECO:0000256" key="12">
    <source>
        <dbReference type="ARBA" id="ARBA00023235"/>
    </source>
</evidence>
<comment type="miscellaneous">
    <text evidence="15">In the RecBCD complex, RecB has a slow 3'-5' helicase, an exonuclease activity and loads RecA onto ssDNA, RecD has a fast 5'-3' helicase activity, while RecC stimulates the ATPase and processivity of the RecB helicase and contributes to recognition of the Chi site.</text>
</comment>
<evidence type="ECO:0000256" key="16">
    <source>
        <dbReference type="PROSITE-ProRule" id="PRU00560"/>
    </source>
</evidence>
<dbReference type="InterPro" id="IPR000212">
    <property type="entry name" value="DNA_helicase_UvrD/REP"/>
</dbReference>
<comment type="similarity">
    <text evidence="15">Belongs to the helicase family. UvrD subfamily.</text>
</comment>
<feature type="region of interest" description="Disordered" evidence="17">
    <location>
        <begin position="954"/>
        <end position="979"/>
    </location>
</feature>
<evidence type="ECO:0000256" key="10">
    <source>
        <dbReference type="ARBA" id="ARBA00023125"/>
    </source>
</evidence>
<dbReference type="GO" id="GO:0008854">
    <property type="term" value="F:exodeoxyribonuclease V activity"/>
    <property type="evidence" value="ECO:0007669"/>
    <property type="project" value="UniProtKB-EC"/>
</dbReference>
<dbReference type="PROSITE" id="PS51217">
    <property type="entry name" value="UVRD_HELICASE_CTER"/>
    <property type="match status" value="1"/>
</dbReference>
<dbReference type="EC" id="3.1.11.5" evidence="15"/>
<keyword evidence="7 15" id="KW-0269">Exonuclease</keyword>
<evidence type="ECO:0000259" key="18">
    <source>
        <dbReference type="PROSITE" id="PS51198"/>
    </source>
</evidence>
<dbReference type="GO" id="GO:0016887">
    <property type="term" value="F:ATP hydrolysis activity"/>
    <property type="evidence" value="ECO:0007669"/>
    <property type="project" value="RHEA"/>
</dbReference>
<dbReference type="GO" id="GO:0003677">
    <property type="term" value="F:DNA binding"/>
    <property type="evidence" value="ECO:0007669"/>
    <property type="project" value="UniProtKB-UniRule"/>
</dbReference>
<keyword evidence="10 15" id="KW-0238">DNA-binding</keyword>
<keyword evidence="12 15" id="KW-0413">Isomerase</keyword>
<keyword evidence="9 15" id="KW-0460">Magnesium</keyword>
<comment type="catalytic activity">
    <reaction evidence="15">
        <text>Exonucleolytic cleavage (in the presence of ATP) in either 5'- to 3'- or 3'- to 5'-direction to yield 5'-phosphooligonucleotides.</text>
        <dbReference type="EC" id="3.1.11.5"/>
    </reaction>
</comment>
<comment type="catalytic activity">
    <reaction evidence="13 15">
        <text>Couples ATP hydrolysis with the unwinding of duplex DNA by translocating in the 3'-5' direction.</text>
        <dbReference type="EC" id="5.6.2.4"/>
    </reaction>
</comment>
<dbReference type="GO" id="GO:0000287">
    <property type="term" value="F:magnesium ion binding"/>
    <property type="evidence" value="ECO:0007669"/>
    <property type="project" value="UniProtKB-UniRule"/>
</dbReference>
<evidence type="ECO:0000256" key="3">
    <source>
        <dbReference type="ARBA" id="ARBA00022741"/>
    </source>
</evidence>
<reference evidence="20 21" key="1">
    <citation type="submission" date="2013-12" db="EMBL/GenBank/DDBJ databases">
        <authorList>
            <consortium name="DOE Joint Genome Institute"/>
            <person name="Muyzer G."/>
            <person name="Huntemann M."/>
            <person name="Han J."/>
            <person name="Chen A."/>
            <person name="Kyrpides N."/>
            <person name="Mavromatis K."/>
            <person name="Markowitz V."/>
            <person name="Palaniappan K."/>
            <person name="Ivanova N."/>
            <person name="Schaumberg A."/>
            <person name="Pati A."/>
            <person name="Liolios K."/>
            <person name="Nordberg H.P."/>
            <person name="Cantor M.N."/>
            <person name="Hua S.X."/>
            <person name="Woyke T."/>
        </authorList>
    </citation>
    <scope>NUCLEOTIDE SEQUENCE [LARGE SCALE GENOMIC DNA]</scope>
    <source>
        <strain evidence="20 21">ARh 1</strain>
    </source>
</reference>
<dbReference type="Proteomes" id="UP000005289">
    <property type="component" value="Chromosome"/>
</dbReference>
<dbReference type="SUPFAM" id="SSF52980">
    <property type="entry name" value="Restriction endonuclease-like"/>
    <property type="match status" value="1"/>
</dbReference>
<dbReference type="STRING" id="713585.THITH_00740"/>
<dbReference type="KEGG" id="tti:THITH_00740"/>
<evidence type="ECO:0000256" key="9">
    <source>
        <dbReference type="ARBA" id="ARBA00022842"/>
    </source>
</evidence>
<comment type="domain">
    <text evidence="15">The N-terminal DNA-binding domain is a ssDNA-dependent ATPase and has ATP-dependent 3'-5' helicase function. This domain interacts with RecC.</text>
</comment>
<evidence type="ECO:0000313" key="20">
    <source>
        <dbReference type="EMBL" id="AHE97046.1"/>
    </source>
</evidence>
<name>W0DFA5_9GAMM</name>
<dbReference type="PANTHER" id="PTHR11070">
    <property type="entry name" value="UVRD / RECB / PCRA DNA HELICASE FAMILY MEMBER"/>
    <property type="match status" value="1"/>
</dbReference>
<dbReference type="PROSITE" id="PS51198">
    <property type="entry name" value="UVRD_HELICASE_ATP_BIND"/>
    <property type="match status" value="1"/>
</dbReference>
<evidence type="ECO:0000256" key="1">
    <source>
        <dbReference type="ARBA" id="ARBA00022722"/>
    </source>
</evidence>
<keyword evidence="21" id="KW-1185">Reference proteome</keyword>
<dbReference type="PANTHER" id="PTHR11070:SF23">
    <property type="entry name" value="RECBCD ENZYME SUBUNIT RECB"/>
    <property type="match status" value="1"/>
</dbReference>
<dbReference type="Pfam" id="PF13361">
    <property type="entry name" value="UvrD_C"/>
    <property type="match status" value="1"/>
</dbReference>
<evidence type="ECO:0000256" key="2">
    <source>
        <dbReference type="ARBA" id="ARBA00022723"/>
    </source>
</evidence>
<evidence type="ECO:0000256" key="7">
    <source>
        <dbReference type="ARBA" id="ARBA00022839"/>
    </source>
</evidence>
<evidence type="ECO:0000313" key="21">
    <source>
        <dbReference type="Proteomes" id="UP000005289"/>
    </source>
</evidence>
<dbReference type="GO" id="GO:0005829">
    <property type="term" value="C:cytosol"/>
    <property type="evidence" value="ECO:0007669"/>
    <property type="project" value="TreeGrafter"/>
</dbReference>
<evidence type="ECO:0000256" key="5">
    <source>
        <dbReference type="ARBA" id="ARBA00022801"/>
    </source>
</evidence>
<dbReference type="Gene3D" id="1.10.3170.10">
    <property type="entry name" value="Recbcd, chain B, domain 2"/>
    <property type="match status" value="1"/>
</dbReference>
<dbReference type="HAMAP" id="MF_01485">
    <property type="entry name" value="RecB"/>
    <property type="match status" value="1"/>
</dbReference>
<feature type="region of interest" description="DNA-binding and helicase activity, interacts with RecC" evidence="15">
    <location>
        <begin position="1"/>
        <end position="868"/>
    </location>
</feature>
<evidence type="ECO:0000259" key="19">
    <source>
        <dbReference type="PROSITE" id="PS51217"/>
    </source>
</evidence>
<dbReference type="GO" id="GO:0009338">
    <property type="term" value="C:exodeoxyribonuclease V complex"/>
    <property type="evidence" value="ECO:0007669"/>
    <property type="project" value="TreeGrafter"/>
</dbReference>
<feature type="domain" description="UvrD-like helicase ATP-binding" evidence="18">
    <location>
        <begin position="1"/>
        <end position="456"/>
    </location>
</feature>
<keyword evidence="8 15" id="KW-0067">ATP-binding</keyword>
<dbReference type="EC" id="5.6.2.4" evidence="15"/>